<name>A0A927AW04_9BACT</name>
<evidence type="ECO:0000256" key="1">
    <source>
        <dbReference type="SAM" id="MobiDB-lite"/>
    </source>
</evidence>
<evidence type="ECO:0000313" key="2">
    <source>
        <dbReference type="EMBL" id="MBD2705437.1"/>
    </source>
</evidence>
<keyword evidence="3" id="KW-1185">Reference proteome</keyword>
<sequence length="188" mass="22366">MDFKFDQSYPPEYAYLEDFIARANVQLKKMDKVIYHVSDTMKEVPFSDSRSAEDIQRNYRRARVISYLEDKRAAYRREILEMVSKETTGTDPKVTFWVRQSCSFELDGFDEKTRRHYSQDIALPRDKLYKLFSELPSIRQDESIEQKLVPSGDEITESLARADEITRLMEETKKRRQANQHQRGGHRR</sequence>
<comment type="caution">
    <text evidence="2">The sequence shown here is derived from an EMBL/GenBank/DDBJ whole genome shotgun (WGS) entry which is preliminary data.</text>
</comment>
<gene>
    <name evidence="2" type="ORF">IC229_32805</name>
</gene>
<dbReference type="EMBL" id="JACWZY010000056">
    <property type="protein sequence ID" value="MBD2705437.1"/>
    <property type="molecule type" value="Genomic_DNA"/>
</dbReference>
<dbReference type="AlphaFoldDB" id="A0A927AW04"/>
<feature type="region of interest" description="Disordered" evidence="1">
    <location>
        <begin position="169"/>
        <end position="188"/>
    </location>
</feature>
<evidence type="ECO:0000313" key="3">
    <source>
        <dbReference type="Proteomes" id="UP000598820"/>
    </source>
</evidence>
<feature type="compositionally biased region" description="Basic residues" evidence="1">
    <location>
        <begin position="174"/>
        <end position="188"/>
    </location>
</feature>
<organism evidence="2 3">
    <name type="scientific">Spirosoma profusum</name>
    <dbReference type="NCBI Taxonomy" id="2771354"/>
    <lineage>
        <taxon>Bacteria</taxon>
        <taxon>Pseudomonadati</taxon>
        <taxon>Bacteroidota</taxon>
        <taxon>Cytophagia</taxon>
        <taxon>Cytophagales</taxon>
        <taxon>Cytophagaceae</taxon>
        <taxon>Spirosoma</taxon>
    </lineage>
</organism>
<dbReference type="RefSeq" id="WP_190892835.1">
    <property type="nucleotide sequence ID" value="NZ_JACWZY010000056.1"/>
</dbReference>
<reference evidence="2" key="1">
    <citation type="submission" date="2020-09" db="EMBL/GenBank/DDBJ databases">
        <authorList>
            <person name="Kim M.K."/>
        </authorList>
    </citation>
    <scope>NUCLEOTIDE SEQUENCE</scope>
    <source>
        <strain evidence="2">BT702</strain>
    </source>
</reference>
<dbReference type="Proteomes" id="UP000598820">
    <property type="component" value="Unassembled WGS sequence"/>
</dbReference>
<proteinExistence type="predicted"/>
<protein>
    <submittedName>
        <fullName evidence="2">Uncharacterized protein</fullName>
    </submittedName>
</protein>
<accession>A0A927AW04</accession>